<dbReference type="InterPro" id="IPR013132">
    <property type="entry name" value="PseI/NeuA/B-like_N"/>
</dbReference>
<sequence length="349" mass="38002">MPEITLAGRAIGPDHAPLVIAEIGINHEGDYAKAERMVRDAHAVGCECVKFQCHVVEDEMSPQAKTVIPGNAKESIYEIMERCQLSEAEERRLMDLVRSLGMIYLSTPFSRAAADRLESMGVPGYKIGSGECNNYPLIDHIAGFGKPVILSTGMNGMDSVRKSVEILRRHKVPFGLMHTTSMYPTPPEKVRLGAMVQLMEAFPDAVAGLSDHTLTIYPCLGAAALGASMLERHFTSDKSWPGPDVFLSMDPEEMRQLIQGSAIIHKARGGEKGVLPEEQVTIDFAYASCVTIAPVKKGEALSKANLWVKRPGTGQILAEHFEGLLGRAAARDIDTNTQLAWDMVEGGKD</sequence>
<dbReference type="PANTHER" id="PTHR42966">
    <property type="entry name" value="N-ACETYLNEURAMINATE SYNTHASE"/>
    <property type="match status" value="1"/>
</dbReference>
<keyword evidence="3" id="KW-1185">Reference proteome</keyword>
<dbReference type="SMART" id="SM00858">
    <property type="entry name" value="SAF"/>
    <property type="match status" value="1"/>
</dbReference>
<dbReference type="EMBL" id="FZOC01000003">
    <property type="protein sequence ID" value="SNR86194.1"/>
    <property type="molecule type" value="Genomic_DNA"/>
</dbReference>
<dbReference type="CDD" id="cd11615">
    <property type="entry name" value="SAF_NeuB_like"/>
    <property type="match status" value="1"/>
</dbReference>
<dbReference type="SUPFAM" id="SSF51569">
    <property type="entry name" value="Aldolase"/>
    <property type="match status" value="1"/>
</dbReference>
<accession>A0A238ZTW4</accession>
<dbReference type="PROSITE" id="PS50844">
    <property type="entry name" value="AFP_LIKE"/>
    <property type="match status" value="1"/>
</dbReference>
<dbReference type="RefSeq" id="WP_089273468.1">
    <property type="nucleotide sequence ID" value="NZ_FZOC01000003.1"/>
</dbReference>
<evidence type="ECO:0000313" key="2">
    <source>
        <dbReference type="EMBL" id="SNR86194.1"/>
    </source>
</evidence>
<gene>
    <name evidence="2" type="ORF">SAMN04488503_1565</name>
</gene>
<dbReference type="OrthoDB" id="9781701at2"/>
<dbReference type="InterPro" id="IPR013974">
    <property type="entry name" value="SAF"/>
</dbReference>
<dbReference type="InterPro" id="IPR013785">
    <property type="entry name" value="Aldolase_TIM"/>
</dbReference>
<feature type="domain" description="AFP-like" evidence="1">
    <location>
        <begin position="288"/>
        <end position="347"/>
    </location>
</feature>
<dbReference type="GO" id="GO:0047444">
    <property type="term" value="F:N-acylneuraminate-9-phosphate synthase activity"/>
    <property type="evidence" value="ECO:0007669"/>
    <property type="project" value="TreeGrafter"/>
</dbReference>
<dbReference type="Proteomes" id="UP000198324">
    <property type="component" value="Unassembled WGS sequence"/>
</dbReference>
<evidence type="ECO:0000259" key="1">
    <source>
        <dbReference type="PROSITE" id="PS50844"/>
    </source>
</evidence>
<dbReference type="InterPro" id="IPR006190">
    <property type="entry name" value="SAF_AFP_Neu5Ac"/>
</dbReference>
<dbReference type="Gene3D" id="3.90.1210.10">
    <property type="entry name" value="Antifreeze-like/N-acetylneuraminic acid synthase C-terminal domain"/>
    <property type="match status" value="1"/>
</dbReference>
<organism evidence="2 3">
    <name type="scientific">Humidesulfovibrio mexicanus</name>
    <dbReference type="NCBI Taxonomy" id="147047"/>
    <lineage>
        <taxon>Bacteria</taxon>
        <taxon>Pseudomonadati</taxon>
        <taxon>Thermodesulfobacteriota</taxon>
        <taxon>Desulfovibrionia</taxon>
        <taxon>Desulfovibrionales</taxon>
        <taxon>Desulfovibrionaceae</taxon>
        <taxon>Humidesulfovibrio</taxon>
    </lineage>
</organism>
<dbReference type="InterPro" id="IPR057736">
    <property type="entry name" value="SAF_PseI/NeuA/NeuB"/>
</dbReference>
<dbReference type="GO" id="GO:0016051">
    <property type="term" value="P:carbohydrate biosynthetic process"/>
    <property type="evidence" value="ECO:0007669"/>
    <property type="project" value="InterPro"/>
</dbReference>
<dbReference type="PANTHER" id="PTHR42966:SF1">
    <property type="entry name" value="SIALIC ACID SYNTHASE"/>
    <property type="match status" value="1"/>
</dbReference>
<proteinExistence type="predicted"/>
<dbReference type="SUPFAM" id="SSF51269">
    <property type="entry name" value="AFP III-like domain"/>
    <property type="match status" value="1"/>
</dbReference>
<protein>
    <submittedName>
        <fullName evidence="2">N-acetylneuraminate synthase</fullName>
    </submittedName>
</protein>
<dbReference type="InterPro" id="IPR036732">
    <property type="entry name" value="AFP_Neu5c_C_sf"/>
</dbReference>
<name>A0A238ZTW4_9BACT</name>
<dbReference type="InterPro" id="IPR051690">
    <property type="entry name" value="PseI-like"/>
</dbReference>
<dbReference type="Pfam" id="PF03102">
    <property type="entry name" value="NeuB"/>
    <property type="match status" value="1"/>
</dbReference>
<evidence type="ECO:0000313" key="3">
    <source>
        <dbReference type="Proteomes" id="UP000198324"/>
    </source>
</evidence>
<reference evidence="2 3" key="1">
    <citation type="submission" date="2017-06" db="EMBL/GenBank/DDBJ databases">
        <authorList>
            <person name="Kim H.J."/>
            <person name="Triplett B.A."/>
        </authorList>
    </citation>
    <scope>NUCLEOTIDE SEQUENCE [LARGE SCALE GENOMIC DNA]</scope>
    <source>
        <strain evidence="2 3">DSM 13116</strain>
    </source>
</reference>
<dbReference type="Pfam" id="PF08666">
    <property type="entry name" value="SAF"/>
    <property type="match status" value="1"/>
</dbReference>
<dbReference type="Gene3D" id="3.20.20.70">
    <property type="entry name" value="Aldolase class I"/>
    <property type="match status" value="1"/>
</dbReference>
<dbReference type="AlphaFoldDB" id="A0A238ZTW4"/>